<feature type="region of interest" description="Disordered" evidence="1">
    <location>
        <begin position="1"/>
        <end position="64"/>
    </location>
</feature>
<dbReference type="Proteomes" id="UP000030302">
    <property type="component" value="Plasmid unnamed"/>
</dbReference>
<name>A0A0A1FI05_9BURK</name>
<proteinExistence type="predicted"/>
<keyword evidence="2" id="KW-0614">Plasmid</keyword>
<dbReference type="HOGENOM" id="CLU_2583665_0_0_4"/>
<gene>
    <name evidence="2" type="ORF">LT85_p032</name>
</gene>
<accession>A0A0A1FI05</accession>
<protein>
    <submittedName>
        <fullName evidence="2">Uncharacterized protein</fullName>
    </submittedName>
</protein>
<evidence type="ECO:0000256" key="1">
    <source>
        <dbReference type="SAM" id="MobiDB-lite"/>
    </source>
</evidence>
<keyword evidence="3" id="KW-1185">Reference proteome</keyword>
<dbReference type="AlphaFoldDB" id="A0A0A1FI05"/>
<evidence type="ECO:0000313" key="2">
    <source>
        <dbReference type="EMBL" id="AIY44211.1"/>
    </source>
</evidence>
<geneLocation type="plasmid" evidence="2 3">
    <name>unnamed</name>
</geneLocation>
<dbReference type="EMBL" id="CP009963">
    <property type="protein sequence ID" value="AIY44211.1"/>
    <property type="molecule type" value="Genomic_DNA"/>
</dbReference>
<sequence length="80" mass="8736">MRRRSRRQVFALVVPIGDPAPAAGSGRRRRRRPADRPGAPGRGPGASRPARIRTGIELQRSGERSVKLACRPGVGLRNFI</sequence>
<reference evidence="3" key="1">
    <citation type="journal article" date="2014" name="Soil Biol. Biochem.">
        <title>Structure and function of bacterial communities in ageing soils: Insights from the Mendocino ecological staircase.</title>
        <authorList>
            <person name="Uroz S."/>
            <person name="Tech J.J."/>
            <person name="Sawaya N.A."/>
            <person name="Frey-Klett P."/>
            <person name="Leveau J.H.J."/>
        </authorList>
    </citation>
    <scope>NUCLEOTIDE SEQUENCE [LARGE SCALE GENOMIC DNA]</scope>
    <source>
        <strain evidence="3">Cal35</strain>
        <plasmid evidence="3">unnamed</plasmid>
    </source>
</reference>
<evidence type="ECO:0000313" key="3">
    <source>
        <dbReference type="Proteomes" id="UP000030302"/>
    </source>
</evidence>
<organism evidence="2 3">
    <name type="scientific">Collimonas arenae</name>
    <dbReference type="NCBI Taxonomy" id="279058"/>
    <lineage>
        <taxon>Bacteria</taxon>
        <taxon>Pseudomonadati</taxon>
        <taxon>Pseudomonadota</taxon>
        <taxon>Betaproteobacteria</taxon>
        <taxon>Burkholderiales</taxon>
        <taxon>Oxalobacteraceae</taxon>
        <taxon>Collimonas</taxon>
    </lineage>
</organism>
<dbReference type="KEGG" id="care:LT85_p032"/>